<dbReference type="Gene3D" id="3.40.50.720">
    <property type="entry name" value="NAD(P)-binding Rossmann-like Domain"/>
    <property type="match status" value="1"/>
</dbReference>
<dbReference type="Pfam" id="PF05368">
    <property type="entry name" value="NmrA"/>
    <property type="match status" value="1"/>
</dbReference>
<evidence type="ECO:0000259" key="2">
    <source>
        <dbReference type="Pfam" id="PF05368"/>
    </source>
</evidence>
<dbReference type="SUPFAM" id="SSF51735">
    <property type="entry name" value="NAD(P)-binding Rossmann-fold domains"/>
    <property type="match status" value="1"/>
</dbReference>
<dbReference type="STRING" id="767770.A0A1L9NKX3"/>
<gene>
    <name evidence="3" type="ORF">ASPTUDRAFT_51858</name>
</gene>
<dbReference type="EMBL" id="KV878176">
    <property type="protein sequence ID" value="OJI89935.1"/>
    <property type="molecule type" value="Genomic_DNA"/>
</dbReference>
<dbReference type="PANTHER" id="PTHR22893:SF91">
    <property type="entry name" value="NADPH DEHYDROGENASE 2-RELATED"/>
    <property type="match status" value="1"/>
</dbReference>
<evidence type="ECO:0000259" key="1">
    <source>
        <dbReference type="Pfam" id="PF00724"/>
    </source>
</evidence>
<dbReference type="InterPro" id="IPR013785">
    <property type="entry name" value="Aldolase_TIM"/>
</dbReference>
<dbReference type="AlphaFoldDB" id="A0A1L9NKX3"/>
<dbReference type="Proteomes" id="UP000184304">
    <property type="component" value="Unassembled WGS sequence"/>
</dbReference>
<dbReference type="OMA" id="RWAFSHK"/>
<feature type="domain" description="NmrA-like" evidence="2">
    <location>
        <begin position="5"/>
        <end position="278"/>
    </location>
</feature>
<evidence type="ECO:0008006" key="5">
    <source>
        <dbReference type="Google" id="ProtNLM"/>
    </source>
</evidence>
<dbReference type="InterPro" id="IPR008030">
    <property type="entry name" value="NmrA-like"/>
</dbReference>
<dbReference type="Gene3D" id="3.20.20.70">
    <property type="entry name" value="Aldolase class I"/>
    <property type="match status" value="1"/>
</dbReference>
<evidence type="ECO:0000313" key="4">
    <source>
        <dbReference type="Proteomes" id="UP000184304"/>
    </source>
</evidence>
<dbReference type="InterPro" id="IPR045247">
    <property type="entry name" value="Oye-like"/>
</dbReference>
<organism evidence="3 4">
    <name type="scientific">Aspergillus tubingensis (strain CBS 134.48)</name>
    <dbReference type="NCBI Taxonomy" id="767770"/>
    <lineage>
        <taxon>Eukaryota</taxon>
        <taxon>Fungi</taxon>
        <taxon>Dikarya</taxon>
        <taxon>Ascomycota</taxon>
        <taxon>Pezizomycotina</taxon>
        <taxon>Eurotiomycetes</taxon>
        <taxon>Eurotiomycetidae</taxon>
        <taxon>Eurotiales</taxon>
        <taxon>Aspergillaceae</taxon>
        <taxon>Aspergillus</taxon>
        <taxon>Aspergillus subgen. Circumdati</taxon>
    </lineage>
</organism>
<dbReference type="InterPro" id="IPR001155">
    <property type="entry name" value="OxRdtase_FMN_N"/>
</dbReference>
<dbReference type="OrthoDB" id="276546at2759"/>
<evidence type="ECO:0000313" key="3">
    <source>
        <dbReference type="EMBL" id="OJI89935.1"/>
    </source>
</evidence>
<keyword evidence="4" id="KW-1185">Reference proteome</keyword>
<dbReference type="CDD" id="cd05251">
    <property type="entry name" value="NmrA_like_SDR_a"/>
    <property type="match status" value="1"/>
</dbReference>
<protein>
    <recommendedName>
        <fullName evidence="5">NmrA-like domain-containing protein</fullName>
    </recommendedName>
</protein>
<sequence>MPFEKPTIAVTGATGGQGGSVIDALLESGRYQIRAVLRNLTPAKIQPLRDRGVEIVHGDLDDEASLGAHAIFAVTDFFEPFMKYGPQEAEKRELAQAKNLAKAAAETSGLSHYIWSTLPSSATLSQGKYHTPHFESKASVDEYILKQFPDLAAKTTFLWVAYYASNLTFPLFTPSLLKTSGKYAWVQPVGSSTPITTIGDHRKNVGIFVEAVLRQPALTRGRYVHAEVETLTNGELLERWGKVTGRSTSYIPSTLEAYNQLFPAWGLEMGVMLRLWEAVGEASWSKPGVMLLRKDDLGIDTAQLTGLDTAFAQCPFAIASTSKMTPLQQPFTSPSLTLNHRVVLAPMTRMRSSDSTAIPNASAATYYAERTTPGSLLISEGTVIHPRGKGFPNTPGLWTHEQALAWKPITDAVHERGGIFFVQLWHVGRVTVPSQIGGLAPLSSTSAHLPGMHVLFGDKNGTEPYVESHAMTGKDIKEVVDAFAHAARLAVGIAGFDGVEIHGANGYLLDSFVHDNINTRNDEYGGPAIEARLKFPLEVVDAVTEAIGNNRTAIRLAPYHVLQETHDSDRLATFSAFSMSLEERKLAYVHVVEPRYDRLSNEGAFSGSINRENSAESISSALSVSIWPFRRLLKNTPLIGAGGYDAESANEAIAEGRIDLAAFGRYFTSNPDLPERLFRGLPLSRYHRPTFYTSGLEGYLGWPRWDNSLTGKEEVAKLYLKP</sequence>
<dbReference type="GO" id="GO:0010181">
    <property type="term" value="F:FMN binding"/>
    <property type="evidence" value="ECO:0007669"/>
    <property type="project" value="InterPro"/>
</dbReference>
<dbReference type="PANTHER" id="PTHR22893">
    <property type="entry name" value="NADH OXIDOREDUCTASE-RELATED"/>
    <property type="match status" value="1"/>
</dbReference>
<dbReference type="CDD" id="cd02933">
    <property type="entry name" value="OYE_like_FMN"/>
    <property type="match status" value="1"/>
</dbReference>
<dbReference type="VEuPathDB" id="FungiDB:ASPTUDRAFT_51858"/>
<name>A0A1L9NKX3_ASPTC</name>
<dbReference type="GO" id="GO:0016491">
    <property type="term" value="F:oxidoreductase activity"/>
    <property type="evidence" value="ECO:0007669"/>
    <property type="project" value="InterPro"/>
</dbReference>
<dbReference type="InterPro" id="IPR036291">
    <property type="entry name" value="NAD(P)-bd_dom_sf"/>
</dbReference>
<dbReference type="Pfam" id="PF00724">
    <property type="entry name" value="Oxidored_FMN"/>
    <property type="match status" value="1"/>
</dbReference>
<feature type="domain" description="NADH:flavin oxidoreductase/NADH oxidase N-terminal" evidence="1">
    <location>
        <begin position="327"/>
        <end position="683"/>
    </location>
</feature>
<dbReference type="Gene3D" id="3.90.25.10">
    <property type="entry name" value="UDP-galactose 4-epimerase, domain 1"/>
    <property type="match status" value="1"/>
</dbReference>
<accession>A0A1L9NKX3</accession>
<proteinExistence type="predicted"/>
<dbReference type="SUPFAM" id="SSF51395">
    <property type="entry name" value="FMN-linked oxidoreductases"/>
    <property type="match status" value="1"/>
</dbReference>
<reference evidence="4" key="1">
    <citation type="journal article" date="2017" name="Genome Biol.">
        <title>Comparative genomics reveals high biological diversity and specific adaptations in the industrially and medically important fungal genus Aspergillus.</title>
        <authorList>
            <person name="de Vries R.P."/>
            <person name="Riley R."/>
            <person name="Wiebenga A."/>
            <person name="Aguilar-Osorio G."/>
            <person name="Amillis S."/>
            <person name="Uchima C.A."/>
            <person name="Anderluh G."/>
            <person name="Asadollahi M."/>
            <person name="Askin M."/>
            <person name="Barry K."/>
            <person name="Battaglia E."/>
            <person name="Bayram O."/>
            <person name="Benocci T."/>
            <person name="Braus-Stromeyer S.A."/>
            <person name="Caldana C."/>
            <person name="Canovas D."/>
            <person name="Cerqueira G.C."/>
            <person name="Chen F."/>
            <person name="Chen W."/>
            <person name="Choi C."/>
            <person name="Clum A."/>
            <person name="Dos Santos R.A."/>
            <person name="Damasio A.R."/>
            <person name="Diallinas G."/>
            <person name="Emri T."/>
            <person name="Fekete E."/>
            <person name="Flipphi M."/>
            <person name="Freyberg S."/>
            <person name="Gallo A."/>
            <person name="Gournas C."/>
            <person name="Habgood R."/>
            <person name="Hainaut M."/>
            <person name="Harispe M.L."/>
            <person name="Henrissat B."/>
            <person name="Hilden K.S."/>
            <person name="Hope R."/>
            <person name="Hossain A."/>
            <person name="Karabika E."/>
            <person name="Karaffa L."/>
            <person name="Karanyi Z."/>
            <person name="Krasevec N."/>
            <person name="Kuo A."/>
            <person name="Kusch H."/>
            <person name="LaButti K."/>
            <person name="Lagendijk E.L."/>
            <person name="Lapidus A."/>
            <person name="Levasseur A."/>
            <person name="Lindquist E."/>
            <person name="Lipzen A."/>
            <person name="Logrieco A.F."/>
            <person name="MacCabe A."/>
            <person name="Maekelae M.R."/>
            <person name="Malavazi I."/>
            <person name="Melin P."/>
            <person name="Meyer V."/>
            <person name="Mielnichuk N."/>
            <person name="Miskei M."/>
            <person name="Molnar A.P."/>
            <person name="Mule G."/>
            <person name="Ngan C.Y."/>
            <person name="Orejas M."/>
            <person name="Orosz E."/>
            <person name="Ouedraogo J.P."/>
            <person name="Overkamp K.M."/>
            <person name="Park H.-S."/>
            <person name="Perrone G."/>
            <person name="Piumi F."/>
            <person name="Punt P.J."/>
            <person name="Ram A.F."/>
            <person name="Ramon A."/>
            <person name="Rauscher S."/>
            <person name="Record E."/>
            <person name="Riano-Pachon D.M."/>
            <person name="Robert V."/>
            <person name="Roehrig J."/>
            <person name="Ruller R."/>
            <person name="Salamov A."/>
            <person name="Salih N.S."/>
            <person name="Samson R.A."/>
            <person name="Sandor E."/>
            <person name="Sanguinetti M."/>
            <person name="Schuetze T."/>
            <person name="Sepcic K."/>
            <person name="Shelest E."/>
            <person name="Sherlock G."/>
            <person name="Sophianopoulou V."/>
            <person name="Squina F.M."/>
            <person name="Sun H."/>
            <person name="Susca A."/>
            <person name="Todd R.B."/>
            <person name="Tsang A."/>
            <person name="Unkles S.E."/>
            <person name="van de Wiele N."/>
            <person name="van Rossen-Uffink D."/>
            <person name="Oliveira J.V."/>
            <person name="Vesth T.C."/>
            <person name="Visser J."/>
            <person name="Yu J.-H."/>
            <person name="Zhou M."/>
            <person name="Andersen M.R."/>
            <person name="Archer D.B."/>
            <person name="Baker S.E."/>
            <person name="Benoit I."/>
            <person name="Brakhage A.A."/>
            <person name="Braus G.H."/>
            <person name="Fischer R."/>
            <person name="Frisvad J.C."/>
            <person name="Goldman G.H."/>
            <person name="Houbraken J."/>
            <person name="Oakley B."/>
            <person name="Pocsi I."/>
            <person name="Scazzocchio C."/>
            <person name="Seiboth B."/>
            <person name="vanKuyk P.A."/>
            <person name="Wortman J."/>
            <person name="Dyer P.S."/>
            <person name="Grigoriev I.V."/>
        </authorList>
    </citation>
    <scope>NUCLEOTIDE SEQUENCE [LARGE SCALE GENOMIC DNA]</scope>
    <source>
        <strain evidence="4">CBS 134.48</strain>
    </source>
</reference>